<proteinExistence type="predicted"/>
<gene>
    <name evidence="1" type="ORF">ACFFV7_31915</name>
</gene>
<sequence length="70" mass="7570">MTSSSLDPREMHRLGQGVQEAGKALAGCASQVRAILAAVQLSHPGVTAIDRAARWLTEQAPDLYRRRDLA</sequence>
<dbReference type="RefSeq" id="WP_189652407.1">
    <property type="nucleotide sequence ID" value="NZ_BMRC01000027.1"/>
</dbReference>
<reference evidence="1 2" key="1">
    <citation type="submission" date="2024-09" db="EMBL/GenBank/DDBJ databases">
        <authorList>
            <person name="Sun Q."/>
            <person name="Mori K."/>
        </authorList>
    </citation>
    <scope>NUCLEOTIDE SEQUENCE [LARGE SCALE GENOMIC DNA]</scope>
    <source>
        <strain evidence="1 2">CCM 3426</strain>
    </source>
</reference>
<dbReference type="EMBL" id="JBHMEI010000031">
    <property type="protein sequence ID" value="MFB9205838.1"/>
    <property type="molecule type" value="Genomic_DNA"/>
</dbReference>
<organism evidence="1 2">
    <name type="scientific">Nonomuraea spiralis</name>
    <dbReference type="NCBI Taxonomy" id="46182"/>
    <lineage>
        <taxon>Bacteria</taxon>
        <taxon>Bacillati</taxon>
        <taxon>Actinomycetota</taxon>
        <taxon>Actinomycetes</taxon>
        <taxon>Streptosporangiales</taxon>
        <taxon>Streptosporangiaceae</taxon>
        <taxon>Nonomuraea</taxon>
    </lineage>
</organism>
<evidence type="ECO:0000313" key="2">
    <source>
        <dbReference type="Proteomes" id="UP001589647"/>
    </source>
</evidence>
<comment type="caution">
    <text evidence="1">The sequence shown here is derived from an EMBL/GenBank/DDBJ whole genome shotgun (WGS) entry which is preliminary data.</text>
</comment>
<evidence type="ECO:0000313" key="1">
    <source>
        <dbReference type="EMBL" id="MFB9205838.1"/>
    </source>
</evidence>
<name>A0ABV5IMQ6_9ACTN</name>
<dbReference type="Proteomes" id="UP001589647">
    <property type="component" value="Unassembled WGS sequence"/>
</dbReference>
<protein>
    <submittedName>
        <fullName evidence="1">Uncharacterized protein</fullName>
    </submittedName>
</protein>
<accession>A0ABV5IMQ6</accession>
<keyword evidence="2" id="KW-1185">Reference proteome</keyword>